<dbReference type="PANTHER" id="PTHR47371:SF3">
    <property type="entry name" value="PHOSPHOGLYCEROL TRANSFERASE I"/>
    <property type="match status" value="1"/>
</dbReference>
<sequence>MRSQVREKVEYILQNYVDIFIFLFLVFTKSIIFIWTLHKNYVSPTVKYSLFASLFIMVGISLLFKTKGRIKFLYIMDLIVSIAIVADLTYFRFFNDLISVNSIRNIGLLGDVGDSVENLLQFTDFLFLTDVVLLIPVMIYFRNRKPHLAVFKKRVLAFVTLFVLGIIMQYSGIRALSIEQPGLLSSLRNKKYVARCIGNIGYHGVDIYNVVTTEIKKSQKLPEAKKKKIEKILLSNKDKGKNFANIGKGKNLIIIQVESLQQFAINRKINGQEVTPNLNKFLKSSLYFDNFYYQIGEGNTSDAEFMTNNSLYPAASGAAYTIYSHNVLNSLGTALKKKNYYTSVFHGNRKTFWSRNVMYPTEGFDHFYSKEEMDASEIVGLGISDKSFLTQTLDKLQTLQQPYYSFVITLSSHFPYTSAAKRSNLDVTGFEGTDIGNYLKGINYTDEQLGMFLKGLEAKGILDNSIVVMYGDHNAIPVKDKSILYKLVGEKDNSDYTWFKKYQKVPFLIHFPKDKHKGINHLFSGEMDTYPTLANIFGLNAPYTLGKDMLNSKEGNLTFRNGSFTDGKTFYVSTVDKFYDIKTNKAIKPTKAMLEEKDRRQQQLEYSDDILNKNLLKEFVSKNANQNN</sequence>
<dbReference type="Proteomes" id="UP000190080">
    <property type="component" value="Unassembled WGS sequence"/>
</dbReference>
<feature type="binding site" evidence="10">
    <location>
        <position position="300"/>
    </location>
    <ligand>
        <name>Mn(2+)</name>
        <dbReference type="ChEBI" id="CHEBI:29035"/>
    </ligand>
</feature>
<feature type="transmembrane region" description="Helical" evidence="11">
    <location>
        <begin position="155"/>
        <end position="173"/>
    </location>
</feature>
<dbReference type="OrthoDB" id="5901192at2"/>
<evidence type="ECO:0000256" key="2">
    <source>
        <dbReference type="ARBA" id="ARBA00004936"/>
    </source>
</evidence>
<dbReference type="CDD" id="cd16015">
    <property type="entry name" value="LTA_synthase"/>
    <property type="match status" value="1"/>
</dbReference>
<dbReference type="InterPro" id="IPR050448">
    <property type="entry name" value="OpgB/LTA_synthase_biosynth"/>
</dbReference>
<accession>A0A1V4IH29</accession>
<dbReference type="Gene3D" id="3.30.1120.170">
    <property type="match status" value="1"/>
</dbReference>
<keyword evidence="4" id="KW-1003">Cell membrane</keyword>
<dbReference type="Pfam" id="PF00884">
    <property type="entry name" value="Sulfatase"/>
    <property type="match status" value="1"/>
</dbReference>
<feature type="binding site" evidence="10">
    <location>
        <position position="258"/>
    </location>
    <ligand>
        <name>Mn(2+)</name>
        <dbReference type="ChEBI" id="CHEBI:29035"/>
    </ligand>
</feature>
<dbReference type="Gene3D" id="3.40.720.10">
    <property type="entry name" value="Alkaline Phosphatase, subunit A"/>
    <property type="match status" value="1"/>
</dbReference>
<keyword evidence="9" id="KW-0479">Metal-binding</keyword>
<gene>
    <name evidence="13" type="primary">ltaS1</name>
    <name evidence="13" type="ORF">CLORY_33920</name>
</gene>
<comment type="caution">
    <text evidence="13">The sequence shown here is derived from an EMBL/GenBank/DDBJ whole genome shotgun (WGS) entry which is preliminary data.</text>
</comment>
<feature type="transmembrane region" description="Helical" evidence="11">
    <location>
        <begin position="72"/>
        <end position="91"/>
    </location>
</feature>
<name>A0A1V4IH29_9CLOT</name>
<evidence type="ECO:0000256" key="6">
    <source>
        <dbReference type="ARBA" id="ARBA00022989"/>
    </source>
</evidence>
<keyword evidence="5 11" id="KW-0812">Transmembrane</keyword>
<evidence type="ECO:0000313" key="14">
    <source>
        <dbReference type="Proteomes" id="UP000190080"/>
    </source>
</evidence>
<evidence type="ECO:0000256" key="4">
    <source>
        <dbReference type="ARBA" id="ARBA00022475"/>
    </source>
</evidence>
<dbReference type="InterPro" id="IPR017850">
    <property type="entry name" value="Alkaline_phosphatase_core_sf"/>
</dbReference>
<dbReference type="STRING" id="1450648.CLORY_33920"/>
<feature type="binding site" evidence="9">
    <location>
        <position position="413"/>
    </location>
    <ligand>
        <name>substrate</name>
    </ligand>
</feature>
<evidence type="ECO:0000313" key="13">
    <source>
        <dbReference type="EMBL" id="OPJ59236.1"/>
    </source>
</evidence>
<feature type="binding site" evidence="10">
    <location>
        <position position="473"/>
    </location>
    <ligand>
        <name>Mn(2+)</name>
        <dbReference type="ChEBI" id="CHEBI:29035"/>
    </ligand>
</feature>
<keyword evidence="7 11" id="KW-0472">Membrane</keyword>
<dbReference type="AlphaFoldDB" id="A0A1V4IH29"/>
<protein>
    <submittedName>
        <fullName evidence="13">Lipoteichoic acid synthase 1</fullName>
    </submittedName>
</protein>
<evidence type="ECO:0000256" key="10">
    <source>
        <dbReference type="PIRSR" id="PIRSR005091-3"/>
    </source>
</evidence>
<keyword evidence="6 11" id="KW-1133">Transmembrane helix</keyword>
<evidence type="ECO:0000259" key="12">
    <source>
        <dbReference type="Pfam" id="PF00884"/>
    </source>
</evidence>
<evidence type="ECO:0000256" key="1">
    <source>
        <dbReference type="ARBA" id="ARBA00004651"/>
    </source>
</evidence>
<dbReference type="GO" id="GO:0005886">
    <property type="term" value="C:plasma membrane"/>
    <property type="evidence" value="ECO:0007669"/>
    <property type="project" value="UniProtKB-SubCell"/>
</dbReference>
<evidence type="ECO:0000256" key="8">
    <source>
        <dbReference type="PIRSR" id="PIRSR005091-1"/>
    </source>
</evidence>
<dbReference type="PANTHER" id="PTHR47371">
    <property type="entry name" value="LIPOTEICHOIC ACID SYNTHASE"/>
    <property type="match status" value="1"/>
</dbReference>
<feature type="domain" description="Sulfatase N-terminal" evidence="12">
    <location>
        <begin position="250"/>
        <end position="538"/>
    </location>
</feature>
<dbReference type="GO" id="GO:0046872">
    <property type="term" value="F:metal ion binding"/>
    <property type="evidence" value="ECO:0007669"/>
    <property type="project" value="UniProtKB-KW"/>
</dbReference>
<keyword evidence="9" id="KW-0464">Manganese</keyword>
<dbReference type="SUPFAM" id="SSF53649">
    <property type="entry name" value="Alkaline phosphatase-like"/>
    <property type="match status" value="1"/>
</dbReference>
<dbReference type="EMBL" id="MZGV01000048">
    <property type="protein sequence ID" value="OPJ59236.1"/>
    <property type="molecule type" value="Genomic_DNA"/>
</dbReference>
<comment type="pathway">
    <text evidence="2">Cell wall biogenesis; lipoteichoic acid biosynthesis.</text>
</comment>
<comment type="subcellular location">
    <subcellularLocation>
        <location evidence="1">Cell membrane</location>
        <topology evidence="1">Multi-pass membrane protein</topology>
    </subcellularLocation>
</comment>
<feature type="transmembrane region" description="Helical" evidence="11">
    <location>
        <begin position="12"/>
        <end position="36"/>
    </location>
</feature>
<feature type="transmembrane region" description="Helical" evidence="11">
    <location>
        <begin position="48"/>
        <end position="65"/>
    </location>
</feature>
<keyword evidence="14" id="KW-1185">Reference proteome</keyword>
<proteinExistence type="inferred from homology"/>
<dbReference type="RefSeq" id="WP_079426673.1">
    <property type="nucleotide sequence ID" value="NZ_MZGV01000048.1"/>
</dbReference>
<feature type="active site" evidence="8">
    <location>
        <position position="300"/>
    </location>
</feature>
<reference evidence="13 14" key="1">
    <citation type="submission" date="2017-03" db="EMBL/GenBank/DDBJ databases">
        <title>Genome sequence of Clostridium oryzae DSM 28571.</title>
        <authorList>
            <person name="Poehlein A."/>
            <person name="Daniel R."/>
        </authorList>
    </citation>
    <scope>NUCLEOTIDE SEQUENCE [LARGE SCALE GENOMIC DNA]</scope>
    <source>
        <strain evidence="13 14">DSM 28571</strain>
    </source>
</reference>
<evidence type="ECO:0000256" key="3">
    <source>
        <dbReference type="ARBA" id="ARBA00009983"/>
    </source>
</evidence>
<evidence type="ECO:0000256" key="7">
    <source>
        <dbReference type="ARBA" id="ARBA00023136"/>
    </source>
</evidence>
<evidence type="ECO:0000256" key="9">
    <source>
        <dbReference type="PIRSR" id="PIRSR005091-2"/>
    </source>
</evidence>
<feature type="binding site" evidence="10">
    <location>
        <position position="472"/>
    </location>
    <ligand>
        <name>Mn(2+)</name>
        <dbReference type="ChEBI" id="CHEBI:29035"/>
    </ligand>
</feature>
<dbReference type="PIRSF" id="PIRSF005091">
    <property type="entry name" value="Mmb_sulf_HI1246"/>
    <property type="match status" value="1"/>
</dbReference>
<dbReference type="InterPro" id="IPR012160">
    <property type="entry name" value="LtaS-like"/>
</dbReference>
<evidence type="ECO:0000256" key="5">
    <source>
        <dbReference type="ARBA" id="ARBA00022692"/>
    </source>
</evidence>
<comment type="similarity">
    <text evidence="3">Belongs to the LTA synthase family.</text>
</comment>
<dbReference type="InterPro" id="IPR000917">
    <property type="entry name" value="Sulfatase_N"/>
</dbReference>
<organism evidence="13 14">
    <name type="scientific">Clostridium oryzae</name>
    <dbReference type="NCBI Taxonomy" id="1450648"/>
    <lineage>
        <taxon>Bacteria</taxon>
        <taxon>Bacillati</taxon>
        <taxon>Bacillota</taxon>
        <taxon>Clostridia</taxon>
        <taxon>Eubacteriales</taxon>
        <taxon>Clostridiaceae</taxon>
        <taxon>Clostridium</taxon>
    </lineage>
</organism>
<feature type="transmembrane region" description="Helical" evidence="11">
    <location>
        <begin position="125"/>
        <end position="143"/>
    </location>
</feature>
<evidence type="ECO:0000256" key="11">
    <source>
        <dbReference type="SAM" id="Phobius"/>
    </source>
</evidence>